<evidence type="ECO:0000256" key="5">
    <source>
        <dbReference type="ARBA" id="ARBA00023136"/>
    </source>
</evidence>
<keyword evidence="5 6" id="KW-0472">Membrane</keyword>
<dbReference type="GO" id="GO:0022857">
    <property type="term" value="F:transmembrane transporter activity"/>
    <property type="evidence" value="ECO:0007669"/>
    <property type="project" value="TreeGrafter"/>
</dbReference>
<comment type="subcellular location">
    <subcellularLocation>
        <location evidence="1">Membrane</location>
        <topology evidence="1">Multi-pass membrane protein</topology>
    </subcellularLocation>
</comment>
<dbReference type="HOGENOM" id="CLU_001265_32_2_1"/>
<dbReference type="InParanoid" id="K2QY80"/>
<gene>
    <name evidence="7" type="ORF">MPH_07921</name>
</gene>
<reference evidence="7 8" key="1">
    <citation type="journal article" date="2012" name="BMC Genomics">
        <title>Tools to kill: Genome of one of the most destructive plant pathogenic fungi Macrophomina phaseolina.</title>
        <authorList>
            <person name="Islam M.S."/>
            <person name="Haque M.S."/>
            <person name="Islam M.M."/>
            <person name="Emdad E.M."/>
            <person name="Halim A."/>
            <person name="Hossen Q.M.M."/>
            <person name="Hossain M.Z."/>
            <person name="Ahmed B."/>
            <person name="Rahim S."/>
            <person name="Rahman M.S."/>
            <person name="Alam M.M."/>
            <person name="Hou S."/>
            <person name="Wan X."/>
            <person name="Saito J.A."/>
            <person name="Alam M."/>
        </authorList>
    </citation>
    <scope>NUCLEOTIDE SEQUENCE [LARGE SCALE GENOMIC DNA]</scope>
    <source>
        <strain evidence="7 8">MS6</strain>
    </source>
</reference>
<feature type="transmembrane region" description="Helical" evidence="6">
    <location>
        <begin position="61"/>
        <end position="81"/>
    </location>
</feature>
<keyword evidence="3 6" id="KW-0812">Transmembrane</keyword>
<evidence type="ECO:0000256" key="6">
    <source>
        <dbReference type="SAM" id="Phobius"/>
    </source>
</evidence>
<dbReference type="STRING" id="1126212.K2QY80"/>
<feature type="transmembrane region" description="Helical" evidence="6">
    <location>
        <begin position="29"/>
        <end position="49"/>
    </location>
</feature>
<evidence type="ECO:0000256" key="3">
    <source>
        <dbReference type="ARBA" id="ARBA00022692"/>
    </source>
</evidence>
<dbReference type="VEuPathDB" id="FungiDB:MPH_07921"/>
<dbReference type="Proteomes" id="UP000007129">
    <property type="component" value="Unassembled WGS sequence"/>
</dbReference>
<dbReference type="GO" id="GO:0016020">
    <property type="term" value="C:membrane"/>
    <property type="evidence" value="ECO:0007669"/>
    <property type="project" value="UniProtKB-SubCell"/>
</dbReference>
<accession>K2QY80</accession>
<organism evidence="7 8">
    <name type="scientific">Macrophomina phaseolina (strain MS6)</name>
    <name type="common">Charcoal rot fungus</name>
    <dbReference type="NCBI Taxonomy" id="1126212"/>
    <lineage>
        <taxon>Eukaryota</taxon>
        <taxon>Fungi</taxon>
        <taxon>Dikarya</taxon>
        <taxon>Ascomycota</taxon>
        <taxon>Pezizomycotina</taxon>
        <taxon>Dothideomycetes</taxon>
        <taxon>Dothideomycetes incertae sedis</taxon>
        <taxon>Botryosphaeriales</taxon>
        <taxon>Botryosphaeriaceae</taxon>
        <taxon>Macrophomina</taxon>
    </lineage>
</organism>
<keyword evidence="4 6" id="KW-1133">Transmembrane helix</keyword>
<dbReference type="SUPFAM" id="SSF103473">
    <property type="entry name" value="MFS general substrate transporter"/>
    <property type="match status" value="1"/>
</dbReference>
<proteinExistence type="predicted"/>
<dbReference type="PANTHER" id="PTHR43791">
    <property type="entry name" value="PERMEASE-RELATED"/>
    <property type="match status" value="1"/>
</dbReference>
<comment type="caution">
    <text evidence="7">The sequence shown here is derived from an EMBL/GenBank/DDBJ whole genome shotgun (WGS) entry which is preliminary data.</text>
</comment>
<evidence type="ECO:0000313" key="7">
    <source>
        <dbReference type="EMBL" id="EKG14881.1"/>
    </source>
</evidence>
<sequence length="159" mass="17914">MIAATIPPFIGMISMALLPNTHENRWIKWGMYLMTVPFVLSLFLAWTLIPSNVAGRTKKTVISSATFLGYCVGNMCGSQIFKSKDAPRYIPGTIGASIALGAEFLLICAWRIYYVWQNKKRERAAAESRVSAEEQEKVGRQMGENDVTDLQNPHFRYTM</sequence>
<evidence type="ECO:0008006" key="9">
    <source>
        <dbReference type="Google" id="ProtNLM"/>
    </source>
</evidence>
<dbReference type="OrthoDB" id="6730379at2759"/>
<dbReference type="InterPro" id="IPR036259">
    <property type="entry name" value="MFS_trans_sf"/>
</dbReference>
<name>K2QY80_MACPH</name>
<feature type="transmembrane region" description="Helical" evidence="6">
    <location>
        <begin position="93"/>
        <end position="113"/>
    </location>
</feature>
<dbReference type="AlphaFoldDB" id="K2QY80"/>
<dbReference type="eggNOG" id="KOG2533">
    <property type="taxonomic scope" value="Eukaryota"/>
</dbReference>
<dbReference type="EMBL" id="AHHD01000335">
    <property type="protein sequence ID" value="EKG14881.1"/>
    <property type="molecule type" value="Genomic_DNA"/>
</dbReference>
<evidence type="ECO:0000256" key="2">
    <source>
        <dbReference type="ARBA" id="ARBA00022448"/>
    </source>
</evidence>
<evidence type="ECO:0000313" key="8">
    <source>
        <dbReference type="Proteomes" id="UP000007129"/>
    </source>
</evidence>
<dbReference type="PANTHER" id="PTHR43791:SF7">
    <property type="entry name" value="MAJOR FACILITATOR SUPERFAMILY (MFS) PROFILE DOMAIN-CONTAINING PROTEIN"/>
    <property type="match status" value="1"/>
</dbReference>
<keyword evidence="2" id="KW-0813">Transport</keyword>
<evidence type="ECO:0000256" key="1">
    <source>
        <dbReference type="ARBA" id="ARBA00004141"/>
    </source>
</evidence>
<evidence type="ECO:0000256" key="4">
    <source>
        <dbReference type="ARBA" id="ARBA00022989"/>
    </source>
</evidence>
<protein>
    <recommendedName>
        <fullName evidence="9">Major facilitator superfamily domain general substrate transporter</fullName>
    </recommendedName>
</protein>